<name>A6TMI3_ALKMQ</name>
<evidence type="ECO:0000313" key="6">
    <source>
        <dbReference type="EMBL" id="ABR47401.1"/>
    </source>
</evidence>
<gene>
    <name evidence="6" type="ordered locus">Amet_1193</name>
</gene>
<dbReference type="STRING" id="293826.Amet_1193"/>
<organism evidence="6 7">
    <name type="scientific">Alkaliphilus metalliredigens (strain QYMF)</name>
    <dbReference type="NCBI Taxonomy" id="293826"/>
    <lineage>
        <taxon>Bacteria</taxon>
        <taxon>Bacillati</taxon>
        <taxon>Bacillota</taxon>
        <taxon>Clostridia</taxon>
        <taxon>Peptostreptococcales</taxon>
        <taxon>Natronincolaceae</taxon>
        <taxon>Alkaliphilus</taxon>
    </lineage>
</organism>
<dbReference type="Pfam" id="PF09339">
    <property type="entry name" value="HTH_IclR"/>
    <property type="match status" value="1"/>
</dbReference>
<dbReference type="SUPFAM" id="SSF46785">
    <property type="entry name" value="Winged helix' DNA-binding domain"/>
    <property type="match status" value="1"/>
</dbReference>
<dbReference type="Gene3D" id="3.30.450.40">
    <property type="match status" value="1"/>
</dbReference>
<dbReference type="InterPro" id="IPR029016">
    <property type="entry name" value="GAF-like_dom_sf"/>
</dbReference>
<keyword evidence="3" id="KW-0804">Transcription</keyword>
<dbReference type="InterPro" id="IPR014757">
    <property type="entry name" value="Tscrpt_reg_IclR_C"/>
</dbReference>
<dbReference type="PANTHER" id="PTHR30136:SF35">
    <property type="entry name" value="HTH-TYPE TRANSCRIPTIONAL REGULATOR RV1719"/>
    <property type="match status" value="1"/>
</dbReference>
<dbReference type="SMART" id="SM00346">
    <property type="entry name" value="HTH_ICLR"/>
    <property type="match status" value="1"/>
</dbReference>
<dbReference type="eggNOG" id="COG1414">
    <property type="taxonomic scope" value="Bacteria"/>
</dbReference>
<keyword evidence="7" id="KW-1185">Reference proteome</keyword>
<dbReference type="PROSITE" id="PS51077">
    <property type="entry name" value="HTH_ICLR"/>
    <property type="match status" value="1"/>
</dbReference>
<evidence type="ECO:0000256" key="1">
    <source>
        <dbReference type="ARBA" id="ARBA00023015"/>
    </source>
</evidence>
<dbReference type="GO" id="GO:0003700">
    <property type="term" value="F:DNA-binding transcription factor activity"/>
    <property type="evidence" value="ECO:0007669"/>
    <property type="project" value="TreeGrafter"/>
</dbReference>
<dbReference type="Proteomes" id="UP000001572">
    <property type="component" value="Chromosome"/>
</dbReference>
<dbReference type="PROSITE" id="PS51078">
    <property type="entry name" value="ICLR_ED"/>
    <property type="match status" value="1"/>
</dbReference>
<dbReference type="EMBL" id="CP000724">
    <property type="protein sequence ID" value="ABR47401.1"/>
    <property type="molecule type" value="Genomic_DNA"/>
</dbReference>
<dbReference type="SUPFAM" id="SSF55781">
    <property type="entry name" value="GAF domain-like"/>
    <property type="match status" value="1"/>
</dbReference>
<dbReference type="InterPro" id="IPR036390">
    <property type="entry name" value="WH_DNA-bd_sf"/>
</dbReference>
<dbReference type="InterPro" id="IPR050707">
    <property type="entry name" value="HTH_MetabolicPath_Reg"/>
</dbReference>
<dbReference type="Gene3D" id="1.10.10.10">
    <property type="entry name" value="Winged helix-like DNA-binding domain superfamily/Winged helix DNA-binding domain"/>
    <property type="match status" value="1"/>
</dbReference>
<dbReference type="Pfam" id="PF01614">
    <property type="entry name" value="IclR_C"/>
    <property type="match status" value="1"/>
</dbReference>
<evidence type="ECO:0000259" key="4">
    <source>
        <dbReference type="PROSITE" id="PS51077"/>
    </source>
</evidence>
<protein>
    <submittedName>
        <fullName evidence="6">Transcriptional regulator IclR-like protein</fullName>
    </submittedName>
</protein>
<dbReference type="KEGG" id="amt:Amet_1193"/>
<evidence type="ECO:0000259" key="5">
    <source>
        <dbReference type="PROSITE" id="PS51078"/>
    </source>
</evidence>
<feature type="domain" description="HTH iclR-type" evidence="4">
    <location>
        <begin position="14"/>
        <end position="78"/>
    </location>
</feature>
<keyword evidence="2" id="KW-0238">DNA-binding</keyword>
<dbReference type="GO" id="GO:0003677">
    <property type="term" value="F:DNA binding"/>
    <property type="evidence" value="ECO:0007669"/>
    <property type="project" value="UniProtKB-KW"/>
</dbReference>
<sequence length="281" mass="31476">MKKSPSDHNPKYPVQTVGKALEIIELLSKEVSKEGLGISELSAKLEMGKSTVHRLLDTLSAYRYVERCPDTTKYRLGWKMFEIGNLIPQQRNLYNIDTRVLQELCTQYGETVNLGVRVDHSVVTISKMSPKTSLIANLQVGAQEPIYATAMGKVLMSEMSKTEVMEILGDRVFQKFTPNTIANIDDLIVELARIRMQGYSIDDEEFVAGLSCISMPVRDFNNEIVAGISVSGPSMRLNFNKIMDIKIGLEKASTKLSTYLGLDQKEEVNLVFEDETIIEGQ</sequence>
<dbReference type="InterPro" id="IPR036388">
    <property type="entry name" value="WH-like_DNA-bd_sf"/>
</dbReference>
<proteinExistence type="predicted"/>
<dbReference type="AlphaFoldDB" id="A6TMI3"/>
<dbReference type="InterPro" id="IPR005471">
    <property type="entry name" value="Tscrpt_reg_IclR_N"/>
</dbReference>
<dbReference type="PANTHER" id="PTHR30136">
    <property type="entry name" value="HELIX-TURN-HELIX TRANSCRIPTIONAL REGULATOR, ICLR FAMILY"/>
    <property type="match status" value="1"/>
</dbReference>
<evidence type="ECO:0000256" key="2">
    <source>
        <dbReference type="ARBA" id="ARBA00023125"/>
    </source>
</evidence>
<accession>A6TMI3</accession>
<dbReference type="HOGENOM" id="CLU_062618_7_1_9"/>
<evidence type="ECO:0000256" key="3">
    <source>
        <dbReference type="ARBA" id="ARBA00023163"/>
    </source>
</evidence>
<reference evidence="7" key="1">
    <citation type="journal article" date="2016" name="Genome Announc.">
        <title>Complete genome sequence of Alkaliphilus metalliredigens strain QYMF, an alkaliphilic and metal-reducing bacterium isolated from borax-contaminated leachate ponds.</title>
        <authorList>
            <person name="Hwang C."/>
            <person name="Copeland A."/>
            <person name="Lucas S."/>
            <person name="Lapidus A."/>
            <person name="Barry K."/>
            <person name="Detter J.C."/>
            <person name="Glavina Del Rio T."/>
            <person name="Hammon N."/>
            <person name="Israni S."/>
            <person name="Dalin E."/>
            <person name="Tice H."/>
            <person name="Pitluck S."/>
            <person name="Chertkov O."/>
            <person name="Brettin T."/>
            <person name="Bruce D."/>
            <person name="Han C."/>
            <person name="Schmutz J."/>
            <person name="Larimer F."/>
            <person name="Land M.L."/>
            <person name="Hauser L."/>
            <person name="Kyrpides N."/>
            <person name="Mikhailova N."/>
            <person name="Ye Q."/>
            <person name="Zhou J."/>
            <person name="Richardson P."/>
            <person name="Fields M.W."/>
        </authorList>
    </citation>
    <scope>NUCLEOTIDE SEQUENCE [LARGE SCALE GENOMIC DNA]</scope>
    <source>
        <strain evidence="7">QYMF</strain>
    </source>
</reference>
<feature type="domain" description="IclR-ED" evidence="5">
    <location>
        <begin position="79"/>
        <end position="262"/>
    </location>
</feature>
<dbReference type="GO" id="GO:0045892">
    <property type="term" value="P:negative regulation of DNA-templated transcription"/>
    <property type="evidence" value="ECO:0007669"/>
    <property type="project" value="TreeGrafter"/>
</dbReference>
<keyword evidence="1" id="KW-0805">Transcription regulation</keyword>
<evidence type="ECO:0000313" key="7">
    <source>
        <dbReference type="Proteomes" id="UP000001572"/>
    </source>
</evidence>